<evidence type="ECO:0000313" key="2">
    <source>
        <dbReference type="EMBL" id="MBE9023240.1"/>
    </source>
</evidence>
<accession>A0A8J6ZKW1</accession>
<dbReference type="InterPro" id="IPR002559">
    <property type="entry name" value="Transposase_11"/>
</dbReference>
<dbReference type="GO" id="GO:0003677">
    <property type="term" value="F:DNA binding"/>
    <property type="evidence" value="ECO:0007669"/>
    <property type="project" value="InterPro"/>
</dbReference>
<gene>
    <name evidence="2" type="ORF">IQ276_12630</name>
</gene>
<proteinExistence type="predicted"/>
<dbReference type="GO" id="GO:0006313">
    <property type="term" value="P:DNA transposition"/>
    <property type="evidence" value="ECO:0007669"/>
    <property type="project" value="InterPro"/>
</dbReference>
<keyword evidence="3" id="KW-1185">Reference proteome</keyword>
<dbReference type="AlphaFoldDB" id="A0A8J6ZKW1"/>
<dbReference type="GO" id="GO:0004803">
    <property type="term" value="F:transposase activity"/>
    <property type="evidence" value="ECO:0007669"/>
    <property type="project" value="InterPro"/>
</dbReference>
<dbReference type="Pfam" id="PF01609">
    <property type="entry name" value="DDE_Tnp_1"/>
    <property type="match status" value="1"/>
</dbReference>
<reference evidence="2" key="1">
    <citation type="submission" date="2020-10" db="EMBL/GenBank/DDBJ databases">
        <authorList>
            <person name="Castelo-Branco R."/>
            <person name="Eusebio N."/>
            <person name="Adriana R."/>
            <person name="Vieira A."/>
            <person name="Brugerolle De Fraissinette N."/>
            <person name="Rezende De Castro R."/>
            <person name="Schneider M.P."/>
            <person name="Vasconcelos V."/>
            <person name="Leao P.N."/>
        </authorList>
    </citation>
    <scope>NUCLEOTIDE SEQUENCE</scope>
    <source>
        <strain evidence="2">LEGE 12446</strain>
    </source>
</reference>
<dbReference type="EMBL" id="JADEXS010000142">
    <property type="protein sequence ID" value="MBE9023240.1"/>
    <property type="molecule type" value="Genomic_DNA"/>
</dbReference>
<evidence type="ECO:0000313" key="3">
    <source>
        <dbReference type="Proteomes" id="UP000622533"/>
    </source>
</evidence>
<dbReference type="Proteomes" id="UP000622533">
    <property type="component" value="Unassembled WGS sequence"/>
</dbReference>
<protein>
    <submittedName>
        <fullName evidence="2">ISNCY family transposase</fullName>
    </submittedName>
</protein>
<sequence>MAHLAATVEIPELIQFLRSSLHDLPDERKPGNNTKYQVEDAMMAAFSIFFTQSESFLDHQRLMKSSKGKDNAESLFSIEKIPCDNQIRNLLDPVPAATIFMAFQEVYEWLNKNGVLKKFLYLDEEILIALDGTEYFSSKKNNCPHCNCRNHRNGTTTYFHGCVTPIIVSPNQKQVINFEPEFIKKQDGYQKQDCENAAVKRWLNKNNQNKYGYPVTLLGDDLYSRQPICTLLLKQGYNFIFVCLKTSHNTLYDWLEFLERSGEIKTIEKQQWDGRKNLIYRYRYTSRVPLKDEDSSLEVNWCEVTVINKKTEEIIYQNNWITNHKITENNVEEIVKAGRSRWKVENEGNNVLKNHGYNLEHNFGHGENHLCELLLSLNLLAFLFHTVLDLVNYTYQKVRKILVTRTTFFKDIRTLLKYLWFKDWSHLFSLIITEHDPLKRVNSS</sequence>
<comment type="caution">
    <text evidence="2">The sequence shown here is derived from an EMBL/GenBank/DDBJ whole genome shotgun (WGS) entry which is preliminary data.</text>
</comment>
<feature type="domain" description="Transposase IS4-like" evidence="1">
    <location>
        <begin position="157"/>
        <end position="380"/>
    </location>
</feature>
<dbReference type="RefSeq" id="WP_193916760.1">
    <property type="nucleotide sequence ID" value="NZ_JADEXS020000001.1"/>
</dbReference>
<evidence type="ECO:0000259" key="1">
    <source>
        <dbReference type="Pfam" id="PF01609"/>
    </source>
</evidence>
<organism evidence="2 3">
    <name type="scientific">Desmonostoc muscorum LEGE 12446</name>
    <dbReference type="NCBI Taxonomy" id="1828758"/>
    <lineage>
        <taxon>Bacteria</taxon>
        <taxon>Bacillati</taxon>
        <taxon>Cyanobacteriota</taxon>
        <taxon>Cyanophyceae</taxon>
        <taxon>Nostocales</taxon>
        <taxon>Nostocaceae</taxon>
        <taxon>Desmonostoc</taxon>
    </lineage>
</organism>
<name>A0A8J6ZKW1_DESMC</name>